<keyword evidence="7" id="KW-0003">3Fe-4S</keyword>
<name>A0ABV9RGA9_9PSEU</name>
<comment type="cofactor">
    <cofactor evidence="1">
        <name>[3Fe-4S] cluster</name>
        <dbReference type="ChEBI" id="CHEBI:21137"/>
    </cofactor>
</comment>
<dbReference type="Gene3D" id="3.30.70.20">
    <property type="match status" value="1"/>
</dbReference>
<protein>
    <recommendedName>
        <fullName evidence="8">Ferredoxin</fullName>
    </recommendedName>
</protein>
<evidence type="ECO:0000256" key="2">
    <source>
        <dbReference type="ARBA" id="ARBA00022448"/>
    </source>
</evidence>
<evidence type="ECO:0000313" key="9">
    <source>
        <dbReference type="EMBL" id="MFC4833246.1"/>
    </source>
</evidence>
<keyword evidence="10" id="KW-1185">Reference proteome</keyword>
<evidence type="ECO:0000256" key="3">
    <source>
        <dbReference type="ARBA" id="ARBA00022723"/>
    </source>
</evidence>
<keyword evidence="2 8" id="KW-0813">Transport</keyword>
<dbReference type="SUPFAM" id="SSF54862">
    <property type="entry name" value="4Fe-4S ferredoxins"/>
    <property type="match status" value="1"/>
</dbReference>
<reference evidence="10" key="1">
    <citation type="journal article" date="2019" name="Int. J. Syst. Evol. Microbiol.">
        <title>The Global Catalogue of Microorganisms (GCM) 10K type strain sequencing project: providing services to taxonomists for standard genome sequencing and annotation.</title>
        <authorList>
            <consortium name="The Broad Institute Genomics Platform"/>
            <consortium name="The Broad Institute Genome Sequencing Center for Infectious Disease"/>
            <person name="Wu L."/>
            <person name="Ma J."/>
        </authorList>
    </citation>
    <scope>NUCLEOTIDE SEQUENCE [LARGE SCALE GENOMIC DNA]</scope>
    <source>
        <strain evidence="10">CCUG 50347</strain>
    </source>
</reference>
<evidence type="ECO:0000256" key="4">
    <source>
        <dbReference type="ARBA" id="ARBA00022982"/>
    </source>
</evidence>
<gene>
    <name evidence="9" type="ORF">ACFPEL_12595</name>
</gene>
<keyword evidence="6 8" id="KW-0411">Iron-sulfur</keyword>
<evidence type="ECO:0000256" key="5">
    <source>
        <dbReference type="ARBA" id="ARBA00023004"/>
    </source>
</evidence>
<accession>A0ABV9RGA9</accession>
<evidence type="ECO:0000256" key="1">
    <source>
        <dbReference type="ARBA" id="ARBA00001927"/>
    </source>
</evidence>
<evidence type="ECO:0000256" key="8">
    <source>
        <dbReference type="RuleBase" id="RU368020"/>
    </source>
</evidence>
<dbReference type="InterPro" id="IPR051269">
    <property type="entry name" value="Fe-S_cluster_ET"/>
</dbReference>
<dbReference type="Pfam" id="PF13459">
    <property type="entry name" value="Fer4_15"/>
    <property type="match status" value="1"/>
</dbReference>
<dbReference type="RefSeq" id="WP_274192341.1">
    <property type="nucleotide sequence ID" value="NZ_BAABHN010000024.1"/>
</dbReference>
<dbReference type="EMBL" id="JBHSIM010000024">
    <property type="protein sequence ID" value="MFC4833246.1"/>
    <property type="molecule type" value="Genomic_DNA"/>
</dbReference>
<comment type="caution">
    <text evidence="9">The sequence shown here is derived from an EMBL/GenBank/DDBJ whole genome shotgun (WGS) entry which is preliminary data.</text>
</comment>
<keyword evidence="3 8" id="KW-0479">Metal-binding</keyword>
<dbReference type="PANTHER" id="PTHR36923:SF3">
    <property type="entry name" value="FERREDOXIN"/>
    <property type="match status" value="1"/>
</dbReference>
<keyword evidence="4 8" id="KW-0249">Electron transport</keyword>
<keyword evidence="5 8" id="KW-0408">Iron</keyword>
<dbReference type="PRINTS" id="PR00352">
    <property type="entry name" value="3FE4SFRDOXIN"/>
</dbReference>
<evidence type="ECO:0000256" key="7">
    <source>
        <dbReference type="ARBA" id="ARBA00023291"/>
    </source>
</evidence>
<dbReference type="PANTHER" id="PTHR36923">
    <property type="entry name" value="FERREDOXIN"/>
    <property type="match status" value="1"/>
</dbReference>
<dbReference type="InterPro" id="IPR001080">
    <property type="entry name" value="3Fe4S_ferredoxin"/>
</dbReference>
<dbReference type="Proteomes" id="UP001595909">
    <property type="component" value="Unassembled WGS sequence"/>
</dbReference>
<comment type="function">
    <text evidence="8">Ferredoxins are iron-sulfur proteins that transfer electrons in a wide variety of metabolic reactions.</text>
</comment>
<evidence type="ECO:0000313" key="10">
    <source>
        <dbReference type="Proteomes" id="UP001595909"/>
    </source>
</evidence>
<proteinExistence type="predicted"/>
<sequence length="65" mass="6676">MKYVVDSALCAAHGLCADTAPDVFTLDDDGFNAAAGRTVDVPEHLEAAAREGAAACPESAIQIQD</sequence>
<evidence type="ECO:0000256" key="6">
    <source>
        <dbReference type="ARBA" id="ARBA00023014"/>
    </source>
</evidence>
<organism evidence="9 10">
    <name type="scientific">Actinomycetospora chibensis</name>
    <dbReference type="NCBI Taxonomy" id="663606"/>
    <lineage>
        <taxon>Bacteria</taxon>
        <taxon>Bacillati</taxon>
        <taxon>Actinomycetota</taxon>
        <taxon>Actinomycetes</taxon>
        <taxon>Pseudonocardiales</taxon>
        <taxon>Pseudonocardiaceae</taxon>
        <taxon>Actinomycetospora</taxon>
    </lineage>
</organism>